<dbReference type="AlphaFoldDB" id="A0A849BQL8"/>
<dbReference type="NCBIfam" id="TIGR00254">
    <property type="entry name" value="GGDEF"/>
    <property type="match status" value="1"/>
</dbReference>
<dbReference type="Proteomes" id="UP000555552">
    <property type="component" value="Unassembled WGS sequence"/>
</dbReference>
<dbReference type="SUPFAM" id="SSF141868">
    <property type="entry name" value="EAL domain-like"/>
    <property type="match status" value="1"/>
</dbReference>
<dbReference type="Gene3D" id="3.20.20.450">
    <property type="entry name" value="EAL domain"/>
    <property type="match status" value="1"/>
</dbReference>
<dbReference type="PANTHER" id="PTHR44757:SF2">
    <property type="entry name" value="BIOFILM ARCHITECTURE MAINTENANCE PROTEIN MBAA"/>
    <property type="match status" value="1"/>
</dbReference>
<dbReference type="CDD" id="cd01948">
    <property type="entry name" value="EAL"/>
    <property type="match status" value="1"/>
</dbReference>
<reference evidence="3 4" key="1">
    <citation type="submission" date="2020-05" db="EMBL/GenBank/DDBJ databases">
        <title>MicrobeNet Type strains.</title>
        <authorList>
            <person name="Nicholson A.C."/>
        </authorList>
    </citation>
    <scope>NUCLEOTIDE SEQUENCE [LARGE SCALE GENOMIC DNA]</scope>
    <source>
        <strain evidence="3 4">JCM 14547</strain>
    </source>
</reference>
<keyword evidence="4" id="KW-1185">Reference proteome</keyword>
<dbReference type="EMBL" id="JABEMA010000196">
    <property type="protein sequence ID" value="NNH23795.1"/>
    <property type="molecule type" value="Genomic_DNA"/>
</dbReference>
<dbReference type="Gene3D" id="3.30.70.270">
    <property type="match status" value="1"/>
</dbReference>
<sequence length="782" mass="81492">MPASATSQAQLVEFVAATSSSRSEAEVVGAAAELAATTIDAEVALLLEGEEVLSSTGWAPGADVGPLVRALGACGSATVDIQGLGPVTALAMPVPALGPGSQLVVARLDDGFEPAERALVMGMARLLGVSVDAARALEGERDARAEVEATAGERLRLLAALREREMLLTTLLEVQRAISHRRPLEEVLDLVARGTSASLGGVPVALALEGGPAGDRLAVVASTHPALAATSADDLVALAARAVTASGTSSDRVGGEVRLAAPVHLQGRALGALLARVAPADTEAAEGLLAAFAAHASIALGDADTAAITRQAFYDQLTRLPNRALLLDRLERALARRDGTGRSTALLFVDLDRFKQVNDRYGHAVGDRVLAECAARVEGCLRADDTAARLGGDEFAVLLEDVASERDAVEVAERLVRAVSAPLRSLGIELGVGASVGVALAVDGEADAHALLGDADLAMYRAKVERGGGVVVFHPSMHAERAERLALEADLARAVEREELVLHYQPVVDLRDGRVLGAEALVRWQHPVRGLLGPDVFVPVAEATGDIAAVGRWVLREACRAAARWRATAPSATVAVNVSPRQVADPGFVSLVRDALRDARLPPEALVLEITESMLLPGEAPVLQRLEELAHADVSVAVDDFGTGYSSLSSLRRLPVDELKVDRSFVRDMGDPEGLAVVRAVLELARALGLRCVAEGVEHAEEAALLAGLGCDRAQGYHFSRPLPEDALLEMLAERAARVDDLEVVDVAVGLVEVAVAVVVVAVVLVELGQLGGDVLVAHARG</sequence>
<organism evidence="3 4">
    <name type="scientific">Pseudokineococcus marinus</name>
    <dbReference type="NCBI Taxonomy" id="351215"/>
    <lineage>
        <taxon>Bacteria</taxon>
        <taxon>Bacillati</taxon>
        <taxon>Actinomycetota</taxon>
        <taxon>Actinomycetes</taxon>
        <taxon>Kineosporiales</taxon>
        <taxon>Kineosporiaceae</taxon>
        <taxon>Pseudokineococcus</taxon>
    </lineage>
</organism>
<evidence type="ECO:0000259" key="2">
    <source>
        <dbReference type="PROSITE" id="PS50887"/>
    </source>
</evidence>
<dbReference type="PROSITE" id="PS50887">
    <property type="entry name" value="GGDEF"/>
    <property type="match status" value="1"/>
</dbReference>
<gene>
    <name evidence="3" type="ORF">HLB09_11970</name>
</gene>
<dbReference type="Pfam" id="PF00990">
    <property type="entry name" value="GGDEF"/>
    <property type="match status" value="1"/>
</dbReference>
<evidence type="ECO:0000313" key="3">
    <source>
        <dbReference type="EMBL" id="NNH23795.1"/>
    </source>
</evidence>
<dbReference type="Gene3D" id="3.30.450.40">
    <property type="match status" value="1"/>
</dbReference>
<proteinExistence type="predicted"/>
<protein>
    <submittedName>
        <fullName evidence="3">EAL domain-containing protein</fullName>
    </submittedName>
</protein>
<feature type="non-terminal residue" evidence="3">
    <location>
        <position position="782"/>
    </location>
</feature>
<accession>A0A849BQL8</accession>
<dbReference type="FunFam" id="3.30.70.270:FF:000001">
    <property type="entry name" value="Diguanylate cyclase domain protein"/>
    <property type="match status" value="1"/>
</dbReference>
<dbReference type="InterPro" id="IPR001633">
    <property type="entry name" value="EAL_dom"/>
</dbReference>
<dbReference type="PANTHER" id="PTHR44757">
    <property type="entry name" value="DIGUANYLATE CYCLASE DGCP"/>
    <property type="match status" value="1"/>
</dbReference>
<dbReference type="FunFam" id="3.20.20.450:FF:000001">
    <property type="entry name" value="Cyclic di-GMP phosphodiesterase yahA"/>
    <property type="match status" value="1"/>
</dbReference>
<dbReference type="SMART" id="SM00267">
    <property type="entry name" value="GGDEF"/>
    <property type="match status" value="1"/>
</dbReference>
<evidence type="ECO:0000313" key="4">
    <source>
        <dbReference type="Proteomes" id="UP000555552"/>
    </source>
</evidence>
<dbReference type="PROSITE" id="PS50883">
    <property type="entry name" value="EAL"/>
    <property type="match status" value="1"/>
</dbReference>
<feature type="domain" description="GGDEF" evidence="2">
    <location>
        <begin position="342"/>
        <end position="475"/>
    </location>
</feature>
<dbReference type="InterPro" id="IPR029787">
    <property type="entry name" value="Nucleotide_cyclase"/>
</dbReference>
<dbReference type="Pfam" id="PF00563">
    <property type="entry name" value="EAL"/>
    <property type="match status" value="1"/>
</dbReference>
<dbReference type="InterPro" id="IPR000160">
    <property type="entry name" value="GGDEF_dom"/>
</dbReference>
<evidence type="ECO:0000259" key="1">
    <source>
        <dbReference type="PROSITE" id="PS50883"/>
    </source>
</evidence>
<dbReference type="SMART" id="SM00052">
    <property type="entry name" value="EAL"/>
    <property type="match status" value="1"/>
</dbReference>
<dbReference type="InterPro" id="IPR043128">
    <property type="entry name" value="Rev_trsase/Diguanyl_cyclase"/>
</dbReference>
<dbReference type="SUPFAM" id="SSF55073">
    <property type="entry name" value="Nucleotide cyclase"/>
    <property type="match status" value="1"/>
</dbReference>
<dbReference type="InterPro" id="IPR029016">
    <property type="entry name" value="GAF-like_dom_sf"/>
</dbReference>
<dbReference type="CDD" id="cd01949">
    <property type="entry name" value="GGDEF"/>
    <property type="match status" value="1"/>
</dbReference>
<name>A0A849BQL8_9ACTN</name>
<dbReference type="InterPro" id="IPR035919">
    <property type="entry name" value="EAL_sf"/>
</dbReference>
<comment type="caution">
    <text evidence="3">The sequence shown here is derived from an EMBL/GenBank/DDBJ whole genome shotgun (WGS) entry which is preliminary data.</text>
</comment>
<dbReference type="InterPro" id="IPR052155">
    <property type="entry name" value="Biofilm_reg_signaling"/>
</dbReference>
<feature type="domain" description="EAL" evidence="1">
    <location>
        <begin position="484"/>
        <end position="736"/>
    </location>
</feature>